<reference evidence="8" key="2">
    <citation type="submission" date="2025-09" db="UniProtKB">
        <authorList>
            <consortium name="Ensembl"/>
        </authorList>
    </citation>
    <scope>IDENTIFICATION</scope>
</reference>
<dbReference type="Gene3D" id="2.60.40.10">
    <property type="entry name" value="Immunoglobulins"/>
    <property type="match status" value="2"/>
</dbReference>
<dbReference type="PROSITE" id="PS50835">
    <property type="entry name" value="IG_LIKE"/>
    <property type="match status" value="1"/>
</dbReference>
<dbReference type="SMART" id="SM00409">
    <property type="entry name" value="IG"/>
    <property type="match status" value="2"/>
</dbReference>
<evidence type="ECO:0000256" key="1">
    <source>
        <dbReference type="ARBA" id="ARBA00004370"/>
    </source>
</evidence>
<keyword evidence="2 6" id="KW-0732">Signal</keyword>
<protein>
    <submittedName>
        <fullName evidence="8">Histone-lysine N-methyltransferase SETD1B-like</fullName>
    </submittedName>
</protein>
<dbReference type="InterPro" id="IPR036179">
    <property type="entry name" value="Ig-like_dom_sf"/>
</dbReference>
<evidence type="ECO:0000256" key="3">
    <source>
        <dbReference type="ARBA" id="ARBA00023136"/>
    </source>
</evidence>
<dbReference type="PANTHER" id="PTHR12080">
    <property type="entry name" value="SIGNALING LYMPHOCYTIC ACTIVATION MOLECULE"/>
    <property type="match status" value="1"/>
</dbReference>
<evidence type="ECO:0000256" key="5">
    <source>
        <dbReference type="SAM" id="Phobius"/>
    </source>
</evidence>
<dbReference type="InterPro" id="IPR015631">
    <property type="entry name" value="CD2/SLAM_rcpt"/>
</dbReference>
<dbReference type="SUPFAM" id="SSF48726">
    <property type="entry name" value="Immunoglobulin"/>
    <property type="match status" value="2"/>
</dbReference>
<gene>
    <name evidence="8" type="primary">LOC115160532</name>
</gene>
<dbReference type="AlphaFoldDB" id="A0A673X1Q4"/>
<evidence type="ECO:0000256" key="4">
    <source>
        <dbReference type="ARBA" id="ARBA00023180"/>
    </source>
</evidence>
<feature type="domain" description="Ig-like" evidence="7">
    <location>
        <begin position="126"/>
        <end position="199"/>
    </location>
</feature>
<evidence type="ECO:0000313" key="9">
    <source>
        <dbReference type="Proteomes" id="UP000472277"/>
    </source>
</evidence>
<feature type="transmembrane region" description="Helical" evidence="5">
    <location>
        <begin position="207"/>
        <end position="229"/>
    </location>
</feature>
<dbReference type="InterPro" id="IPR013783">
    <property type="entry name" value="Ig-like_fold"/>
</dbReference>
<dbReference type="GO" id="GO:0016020">
    <property type="term" value="C:membrane"/>
    <property type="evidence" value="ECO:0007669"/>
    <property type="project" value="UniProtKB-SubCell"/>
</dbReference>
<sequence length="284" mass="31068">QGKSCVRGFPMCFHLILLFLCSVEVTGEQQYGGLGGKITLTPKVSGQPEDILWKHTGNKVVEFDGSQNVEYGRYKGRTILDWSSGALTIKGLADADSGPYELEAVVKGKLQYSQHEVDVIDDVAQPSVTCVVDNTTPENMDRTLLCSADLQPLTQFIWRSPGGSESPGPELFIPVGENQESVYTCVVKNPVSEKTAEFTLKDCSTSVLAVVLSILLLLVLVAVLAFLWWHCRKCTTILSLPCSSVGRAWCLQHQGCGFDSHGGPAQKKNFFYEMYAFTTVSRSG</sequence>
<accession>A0A673X1Q4</accession>
<keyword evidence="5" id="KW-1133">Transmembrane helix</keyword>
<keyword evidence="4" id="KW-0325">Glycoprotein</keyword>
<feature type="chain" id="PRO_5025331071" evidence="6">
    <location>
        <begin position="28"/>
        <end position="284"/>
    </location>
</feature>
<proteinExistence type="predicted"/>
<reference evidence="8" key="1">
    <citation type="submission" date="2025-08" db="UniProtKB">
        <authorList>
            <consortium name="Ensembl"/>
        </authorList>
    </citation>
    <scope>IDENTIFICATION</scope>
</reference>
<organism evidence="8 9">
    <name type="scientific">Salmo trutta</name>
    <name type="common">Brown trout</name>
    <dbReference type="NCBI Taxonomy" id="8032"/>
    <lineage>
        <taxon>Eukaryota</taxon>
        <taxon>Metazoa</taxon>
        <taxon>Chordata</taxon>
        <taxon>Craniata</taxon>
        <taxon>Vertebrata</taxon>
        <taxon>Euteleostomi</taxon>
        <taxon>Actinopterygii</taxon>
        <taxon>Neopterygii</taxon>
        <taxon>Teleostei</taxon>
        <taxon>Protacanthopterygii</taxon>
        <taxon>Salmoniformes</taxon>
        <taxon>Salmonidae</taxon>
        <taxon>Salmoninae</taxon>
        <taxon>Salmo</taxon>
    </lineage>
</organism>
<dbReference type="Ensembl" id="ENSSTUT00000015723.1">
    <property type="protein sequence ID" value="ENSSTUP00000014902.1"/>
    <property type="gene ID" value="ENSSTUG00000006847.1"/>
</dbReference>
<evidence type="ECO:0000256" key="6">
    <source>
        <dbReference type="SAM" id="SignalP"/>
    </source>
</evidence>
<feature type="signal peptide" evidence="6">
    <location>
        <begin position="1"/>
        <end position="27"/>
    </location>
</feature>
<keyword evidence="5" id="KW-0812">Transmembrane</keyword>
<name>A0A673X1Q4_SALTR</name>
<dbReference type="InterPro" id="IPR003599">
    <property type="entry name" value="Ig_sub"/>
</dbReference>
<evidence type="ECO:0000256" key="2">
    <source>
        <dbReference type="ARBA" id="ARBA00022729"/>
    </source>
</evidence>
<evidence type="ECO:0000313" key="8">
    <source>
        <dbReference type="Ensembl" id="ENSSTUP00000014902.1"/>
    </source>
</evidence>
<keyword evidence="9" id="KW-1185">Reference proteome</keyword>
<comment type="subcellular location">
    <subcellularLocation>
        <location evidence="1">Membrane</location>
    </subcellularLocation>
</comment>
<keyword evidence="3 5" id="KW-0472">Membrane</keyword>
<dbReference type="InterPro" id="IPR007110">
    <property type="entry name" value="Ig-like_dom"/>
</dbReference>
<evidence type="ECO:0000259" key="7">
    <source>
        <dbReference type="PROSITE" id="PS50835"/>
    </source>
</evidence>
<dbReference type="PANTHER" id="PTHR12080:SF134">
    <property type="entry name" value="CD48 ANTIGEN"/>
    <property type="match status" value="1"/>
</dbReference>
<dbReference type="Proteomes" id="UP000472277">
    <property type="component" value="Chromosome 24"/>
</dbReference>
<dbReference type="GeneTree" id="ENSGT01140000282724"/>